<feature type="transmembrane region" description="Helical" evidence="1">
    <location>
        <begin position="20"/>
        <end position="43"/>
    </location>
</feature>
<accession>A0ABV6FI54</accession>
<feature type="transmembrane region" description="Helical" evidence="1">
    <location>
        <begin position="55"/>
        <end position="73"/>
    </location>
</feature>
<proteinExistence type="predicted"/>
<sequence length="156" mass="17230">MTEHLLRPSLANNRAAVALYSPQSSFLLGFFMGPLPLILYSALNSIRLQRPRDTLAYAIALAAFLALVYASFLEPRPAALAWINDQLGEGNSMRGATRILAVVLWGCFYLMHRKEHRSVDLLGTRPSPWIAAIGCAVAGMILMYGISFVFLSIYQP</sequence>
<dbReference type="EMBL" id="JBHLWP010000011">
    <property type="protein sequence ID" value="MFC0252740.1"/>
    <property type="molecule type" value="Genomic_DNA"/>
</dbReference>
<gene>
    <name evidence="2" type="ORF">ACFFJK_12655</name>
</gene>
<keyword evidence="1" id="KW-0472">Membrane</keyword>
<name>A0ABV6FI54_9BURK</name>
<reference evidence="2 3" key="1">
    <citation type="submission" date="2024-09" db="EMBL/GenBank/DDBJ databases">
        <authorList>
            <person name="Sun Q."/>
            <person name="Mori K."/>
        </authorList>
    </citation>
    <scope>NUCLEOTIDE SEQUENCE [LARGE SCALE GENOMIC DNA]</scope>
    <source>
        <strain evidence="2 3">CCM 7792</strain>
    </source>
</reference>
<dbReference type="RefSeq" id="WP_379679556.1">
    <property type="nucleotide sequence ID" value="NZ_JBHLWP010000011.1"/>
</dbReference>
<evidence type="ECO:0000313" key="3">
    <source>
        <dbReference type="Proteomes" id="UP001589773"/>
    </source>
</evidence>
<evidence type="ECO:0000313" key="2">
    <source>
        <dbReference type="EMBL" id="MFC0252740.1"/>
    </source>
</evidence>
<keyword evidence="1" id="KW-0812">Transmembrane</keyword>
<organism evidence="2 3">
    <name type="scientific">Massilia consociata</name>
    <dbReference type="NCBI Taxonomy" id="760117"/>
    <lineage>
        <taxon>Bacteria</taxon>
        <taxon>Pseudomonadati</taxon>
        <taxon>Pseudomonadota</taxon>
        <taxon>Betaproteobacteria</taxon>
        <taxon>Burkholderiales</taxon>
        <taxon>Oxalobacteraceae</taxon>
        <taxon>Telluria group</taxon>
        <taxon>Massilia</taxon>
    </lineage>
</organism>
<feature type="transmembrane region" description="Helical" evidence="1">
    <location>
        <begin position="131"/>
        <end position="154"/>
    </location>
</feature>
<keyword evidence="1" id="KW-1133">Transmembrane helix</keyword>
<protein>
    <submittedName>
        <fullName evidence="2">Uncharacterized protein</fullName>
    </submittedName>
</protein>
<comment type="caution">
    <text evidence="2">The sequence shown here is derived from an EMBL/GenBank/DDBJ whole genome shotgun (WGS) entry which is preliminary data.</text>
</comment>
<keyword evidence="3" id="KW-1185">Reference proteome</keyword>
<evidence type="ECO:0000256" key="1">
    <source>
        <dbReference type="SAM" id="Phobius"/>
    </source>
</evidence>
<dbReference type="Proteomes" id="UP001589773">
    <property type="component" value="Unassembled WGS sequence"/>
</dbReference>